<gene>
    <name evidence="1" type="ORF">CHC_T00004012001</name>
</gene>
<reference evidence="2" key="1">
    <citation type="journal article" date="2013" name="Proc. Natl. Acad. Sci. U.S.A.">
        <title>Genome structure and metabolic features in the red seaweed Chondrus crispus shed light on evolution of the Archaeplastida.</title>
        <authorList>
            <person name="Collen J."/>
            <person name="Porcel B."/>
            <person name="Carre W."/>
            <person name="Ball S.G."/>
            <person name="Chaparro C."/>
            <person name="Tonon T."/>
            <person name="Barbeyron T."/>
            <person name="Michel G."/>
            <person name="Noel B."/>
            <person name="Valentin K."/>
            <person name="Elias M."/>
            <person name="Artiguenave F."/>
            <person name="Arun A."/>
            <person name="Aury J.M."/>
            <person name="Barbosa-Neto J.F."/>
            <person name="Bothwell J.H."/>
            <person name="Bouget F.Y."/>
            <person name="Brillet L."/>
            <person name="Cabello-Hurtado F."/>
            <person name="Capella-Gutierrez S."/>
            <person name="Charrier B."/>
            <person name="Cladiere L."/>
            <person name="Cock J.M."/>
            <person name="Coelho S.M."/>
            <person name="Colleoni C."/>
            <person name="Czjzek M."/>
            <person name="Da Silva C."/>
            <person name="Delage L."/>
            <person name="Denoeud F."/>
            <person name="Deschamps P."/>
            <person name="Dittami S.M."/>
            <person name="Gabaldon T."/>
            <person name="Gachon C.M."/>
            <person name="Groisillier A."/>
            <person name="Herve C."/>
            <person name="Jabbari K."/>
            <person name="Katinka M."/>
            <person name="Kloareg B."/>
            <person name="Kowalczyk N."/>
            <person name="Labadie K."/>
            <person name="Leblanc C."/>
            <person name="Lopez P.J."/>
            <person name="McLachlan D.H."/>
            <person name="Meslet-Cladiere L."/>
            <person name="Moustafa A."/>
            <person name="Nehr Z."/>
            <person name="Nyvall Collen P."/>
            <person name="Panaud O."/>
            <person name="Partensky F."/>
            <person name="Poulain J."/>
            <person name="Rensing S.A."/>
            <person name="Rousvoal S."/>
            <person name="Samson G."/>
            <person name="Symeonidi A."/>
            <person name="Weissenbach J."/>
            <person name="Zambounis A."/>
            <person name="Wincker P."/>
            <person name="Boyen C."/>
        </authorList>
    </citation>
    <scope>NUCLEOTIDE SEQUENCE [LARGE SCALE GENOMIC DNA]</scope>
    <source>
        <strain evidence="2">cv. Stackhouse</strain>
    </source>
</reference>
<accession>R7QEM5</accession>
<protein>
    <submittedName>
        <fullName evidence="1">Uncharacterized protein</fullName>
    </submittedName>
</protein>
<evidence type="ECO:0000313" key="2">
    <source>
        <dbReference type="Proteomes" id="UP000012073"/>
    </source>
</evidence>
<sequence length="45" mass="4934">MCRYRRFYGASSCNVAAVGLLSRLGVLRMLGEIISVLVMSEKILG</sequence>
<dbReference type="Gramene" id="CDF35880">
    <property type="protein sequence ID" value="CDF35880"/>
    <property type="gene ID" value="CHC_T00004012001"/>
</dbReference>
<keyword evidence="2" id="KW-1185">Reference proteome</keyword>
<name>R7QEM5_CHOCR</name>
<dbReference type="AlphaFoldDB" id="R7QEM5"/>
<dbReference type="KEGG" id="ccp:CHC_T00004012001"/>
<dbReference type="Proteomes" id="UP000012073">
    <property type="component" value="Unassembled WGS sequence"/>
</dbReference>
<evidence type="ECO:0000313" key="1">
    <source>
        <dbReference type="EMBL" id="CDF35880.1"/>
    </source>
</evidence>
<proteinExistence type="predicted"/>
<dbReference type="RefSeq" id="XP_005715699.1">
    <property type="nucleotide sequence ID" value="XM_005715642.1"/>
</dbReference>
<dbReference type="EMBL" id="HG001750">
    <property type="protein sequence ID" value="CDF35880.1"/>
    <property type="molecule type" value="Genomic_DNA"/>
</dbReference>
<dbReference type="GeneID" id="17323412"/>
<organism evidence="1 2">
    <name type="scientific">Chondrus crispus</name>
    <name type="common">Carrageen Irish moss</name>
    <name type="synonym">Polymorpha crispa</name>
    <dbReference type="NCBI Taxonomy" id="2769"/>
    <lineage>
        <taxon>Eukaryota</taxon>
        <taxon>Rhodophyta</taxon>
        <taxon>Florideophyceae</taxon>
        <taxon>Rhodymeniophycidae</taxon>
        <taxon>Gigartinales</taxon>
        <taxon>Gigartinaceae</taxon>
        <taxon>Chondrus</taxon>
    </lineage>
</organism>